<evidence type="ECO:0000256" key="3">
    <source>
        <dbReference type="ARBA" id="ARBA00022692"/>
    </source>
</evidence>
<organism evidence="7 8">
    <name type="scientific">Azotobacter bryophylli</name>
    <dbReference type="NCBI Taxonomy" id="1986537"/>
    <lineage>
        <taxon>Bacteria</taxon>
        <taxon>Pseudomonadati</taxon>
        <taxon>Pseudomonadota</taxon>
        <taxon>Gammaproteobacteria</taxon>
        <taxon>Pseudomonadales</taxon>
        <taxon>Pseudomonadaceae</taxon>
        <taxon>Azotobacter</taxon>
    </lineage>
</organism>
<comment type="subcellular location">
    <subcellularLocation>
        <location evidence="6">Cell membrane</location>
        <topology evidence="6">Multi-pass membrane protein</topology>
    </subcellularLocation>
    <subcellularLocation>
        <location evidence="1">Membrane</location>
    </subcellularLocation>
</comment>
<comment type="caution">
    <text evidence="6">Lacks conserved residue(s) required for the propagation of feature annotation.</text>
</comment>
<protein>
    <recommendedName>
        <fullName evidence="6">SURF1-like protein</fullName>
    </recommendedName>
</protein>
<dbReference type="InterPro" id="IPR002994">
    <property type="entry name" value="Surf1/Shy1"/>
</dbReference>
<dbReference type="Proteomes" id="UP001595457">
    <property type="component" value="Unassembled WGS sequence"/>
</dbReference>
<keyword evidence="5 6" id="KW-0472">Membrane</keyword>
<proteinExistence type="inferred from homology"/>
<dbReference type="PANTHER" id="PTHR23427:SF2">
    <property type="entry name" value="SURFEIT LOCUS PROTEIN 1"/>
    <property type="match status" value="1"/>
</dbReference>
<reference evidence="8" key="1">
    <citation type="journal article" date="2019" name="Int. J. Syst. Evol. Microbiol.">
        <title>The Global Catalogue of Microorganisms (GCM) 10K type strain sequencing project: providing services to taxonomists for standard genome sequencing and annotation.</title>
        <authorList>
            <consortium name="The Broad Institute Genomics Platform"/>
            <consortium name="The Broad Institute Genome Sequencing Center for Infectious Disease"/>
            <person name="Wu L."/>
            <person name="Ma J."/>
        </authorList>
    </citation>
    <scope>NUCLEOTIDE SEQUENCE [LARGE SCALE GENOMIC DNA]</scope>
    <source>
        <strain evidence="8">KCTC 62195</strain>
    </source>
</reference>
<keyword evidence="6" id="KW-1003">Cell membrane</keyword>
<evidence type="ECO:0000256" key="1">
    <source>
        <dbReference type="ARBA" id="ARBA00004370"/>
    </source>
</evidence>
<accession>A0ABV7AV10</accession>
<evidence type="ECO:0000256" key="2">
    <source>
        <dbReference type="ARBA" id="ARBA00007165"/>
    </source>
</evidence>
<evidence type="ECO:0000256" key="4">
    <source>
        <dbReference type="ARBA" id="ARBA00022989"/>
    </source>
</evidence>
<evidence type="ECO:0000313" key="8">
    <source>
        <dbReference type="Proteomes" id="UP001595457"/>
    </source>
</evidence>
<dbReference type="EMBL" id="JBHRSJ010000017">
    <property type="protein sequence ID" value="MFC2972596.1"/>
    <property type="molecule type" value="Genomic_DNA"/>
</dbReference>
<evidence type="ECO:0000256" key="5">
    <source>
        <dbReference type="ARBA" id="ARBA00023136"/>
    </source>
</evidence>
<sequence>MRHFRPGWGPSLIVLVLLPVLLGLGWWQLGRAEDKRELLAQMERQSSAVPASLEQLLAEGAPAFRRVLLEGRFDAQHSLLLDNRTRLGQPGVELLQPFEEQSGHWLLINRGWLPWPDRRQMPAFDTPGRRLALTAWVYRPPHSPIVLKNPAGESWPRLINRVDAPALWQELKRDGLPFELRLEPGPAAYAVNWPTVTLNPEQHLGYAVQWFSLAAALLVLFVYLGIRHAQETRHASSRHPD</sequence>
<keyword evidence="3 6" id="KW-0812">Transmembrane</keyword>
<dbReference type="PROSITE" id="PS50895">
    <property type="entry name" value="SURF1"/>
    <property type="match status" value="1"/>
</dbReference>
<dbReference type="CDD" id="cd06662">
    <property type="entry name" value="SURF1"/>
    <property type="match status" value="1"/>
</dbReference>
<evidence type="ECO:0000313" key="7">
    <source>
        <dbReference type="EMBL" id="MFC2972596.1"/>
    </source>
</evidence>
<dbReference type="InterPro" id="IPR045214">
    <property type="entry name" value="Surf1/Surf4"/>
</dbReference>
<dbReference type="RefSeq" id="WP_377814285.1">
    <property type="nucleotide sequence ID" value="NZ_JBHRSJ010000017.1"/>
</dbReference>
<comment type="similarity">
    <text evidence="2 6">Belongs to the SURF1 family.</text>
</comment>
<dbReference type="PANTHER" id="PTHR23427">
    <property type="entry name" value="SURFEIT LOCUS PROTEIN"/>
    <property type="match status" value="1"/>
</dbReference>
<keyword evidence="4 6" id="KW-1133">Transmembrane helix</keyword>
<comment type="caution">
    <text evidence="7">The sequence shown here is derived from an EMBL/GenBank/DDBJ whole genome shotgun (WGS) entry which is preliminary data.</text>
</comment>
<keyword evidence="8" id="KW-1185">Reference proteome</keyword>
<dbReference type="Pfam" id="PF02104">
    <property type="entry name" value="SURF1"/>
    <property type="match status" value="1"/>
</dbReference>
<feature type="transmembrane region" description="Helical" evidence="6">
    <location>
        <begin position="204"/>
        <end position="226"/>
    </location>
</feature>
<evidence type="ECO:0000256" key="6">
    <source>
        <dbReference type="RuleBase" id="RU363076"/>
    </source>
</evidence>
<gene>
    <name evidence="7" type="ORF">ACFOJE_10285</name>
</gene>
<name>A0ABV7AV10_9GAMM</name>